<dbReference type="AlphaFoldDB" id="A0A8B2P2R0"/>
<evidence type="ECO:0000256" key="3">
    <source>
        <dbReference type="SAM" id="MobiDB-lite"/>
    </source>
</evidence>
<dbReference type="PANTHER" id="PTHR11895">
    <property type="entry name" value="TRANSAMIDASE"/>
    <property type="match status" value="1"/>
</dbReference>
<comment type="caution">
    <text evidence="5">The sequence shown here is derived from an EMBL/GenBank/DDBJ whole genome shotgun (WGS) entry which is preliminary data.</text>
</comment>
<evidence type="ECO:0000313" key="6">
    <source>
        <dbReference type="Proteomes" id="UP000249590"/>
    </source>
</evidence>
<dbReference type="EMBL" id="QHHQ01000001">
    <property type="protein sequence ID" value="RAI03422.1"/>
    <property type="molecule type" value="Genomic_DNA"/>
</dbReference>
<accession>A0A8B2P2R0</accession>
<evidence type="ECO:0000313" key="5">
    <source>
        <dbReference type="EMBL" id="RAI03422.1"/>
    </source>
</evidence>
<dbReference type="InterPro" id="IPR023631">
    <property type="entry name" value="Amidase_dom"/>
</dbReference>
<feature type="compositionally biased region" description="Low complexity" evidence="3">
    <location>
        <begin position="151"/>
        <end position="164"/>
    </location>
</feature>
<name>A0A8B2P2R0_9HYPH</name>
<dbReference type="InterPro" id="IPR020556">
    <property type="entry name" value="Amidase_CS"/>
</dbReference>
<dbReference type="InterPro" id="IPR036928">
    <property type="entry name" value="AS_sf"/>
</dbReference>
<feature type="domain" description="Amidase" evidence="4">
    <location>
        <begin position="28"/>
        <end position="447"/>
    </location>
</feature>
<dbReference type="RefSeq" id="WP_111342096.1">
    <property type="nucleotide sequence ID" value="NZ_QHHQ01000001.1"/>
</dbReference>
<dbReference type="Pfam" id="PF01425">
    <property type="entry name" value="Amidase"/>
    <property type="match status" value="1"/>
</dbReference>
<dbReference type="GO" id="GO:0003824">
    <property type="term" value="F:catalytic activity"/>
    <property type="evidence" value="ECO:0007669"/>
    <property type="project" value="InterPro"/>
</dbReference>
<dbReference type="PROSITE" id="PS00571">
    <property type="entry name" value="AMIDASES"/>
    <property type="match status" value="1"/>
</dbReference>
<dbReference type="Proteomes" id="UP000249590">
    <property type="component" value="Unassembled WGS sequence"/>
</dbReference>
<organism evidence="5 6">
    <name type="scientific">Acuticoccus sediminis</name>
    <dbReference type="NCBI Taxonomy" id="2184697"/>
    <lineage>
        <taxon>Bacteria</taxon>
        <taxon>Pseudomonadati</taxon>
        <taxon>Pseudomonadota</taxon>
        <taxon>Alphaproteobacteria</taxon>
        <taxon>Hyphomicrobiales</taxon>
        <taxon>Amorphaceae</taxon>
        <taxon>Acuticoccus</taxon>
    </lineage>
</organism>
<sequence>MSKTCGASLEAIVTAVAGRKVTALELADTHLAALARVNGELNAVARLEPDAARARAEALDRRIAAGEAVGPLAGAPLAHKDLYDRQGWLSEAGSKIARGRVAETTATTIAMLDAADALDLGRLNTVEFALGAEGRNVHTGPPRNPWNTAHATGGSSSGSGSAVASGAIPAAMGSDTGGSIRLPAAACGIVGLKPTAGRVGRSGIFPLSGSLDTAGPLCRTVRDTALMLAALAGPDAGDPQSVDMPFTDPLAGIEDGFGDLRIGIARTYFFDPVTATVGARLEAAIAAMIGEGAQVSDVALPGIEIANRLNMMIIAVEACGQHRAWLEERAADYGPETLARLLGGFFVPAQAYLTGLMERTRLLAAALDGPFAEVDVIATPAWPMEVPPVAPDNAPGFAAKVEDIGHCSRPFNFLGLPAIVLPVGLDGNGVPVAIQLVARPYAERTLLRVARALERTLAFAESHKPAVTT</sequence>
<feature type="region of interest" description="Disordered" evidence="3">
    <location>
        <begin position="134"/>
        <end position="164"/>
    </location>
</feature>
<dbReference type="OrthoDB" id="9777859at2"/>
<comment type="function">
    <text evidence="1">Hydrolyzes indole-3-acetamide (IAM) into indole-3-acetic acid (IAA).</text>
</comment>
<gene>
    <name evidence="5" type="ORF">DLJ53_02615</name>
</gene>
<keyword evidence="6" id="KW-1185">Reference proteome</keyword>
<dbReference type="PANTHER" id="PTHR11895:SF176">
    <property type="entry name" value="AMIDASE AMID-RELATED"/>
    <property type="match status" value="1"/>
</dbReference>
<dbReference type="Gene3D" id="3.90.1300.10">
    <property type="entry name" value="Amidase signature (AS) domain"/>
    <property type="match status" value="1"/>
</dbReference>
<dbReference type="SUPFAM" id="SSF75304">
    <property type="entry name" value="Amidase signature (AS) enzymes"/>
    <property type="match status" value="1"/>
</dbReference>
<dbReference type="InterPro" id="IPR000120">
    <property type="entry name" value="Amidase"/>
</dbReference>
<reference evidence="5 6" key="1">
    <citation type="submission" date="2018-05" db="EMBL/GenBank/DDBJ databases">
        <title>Acuticoccus sediminis sp. nov., isolated from deep-sea sediment of Indian Ocean.</title>
        <authorList>
            <person name="Liu X."/>
            <person name="Lai Q."/>
            <person name="Du Y."/>
            <person name="Sun F."/>
            <person name="Zhang X."/>
            <person name="Wang S."/>
            <person name="Shao Z."/>
        </authorList>
    </citation>
    <scope>NUCLEOTIDE SEQUENCE [LARGE SCALE GENOMIC DNA]</scope>
    <source>
        <strain evidence="5 6">PTG4-2</strain>
    </source>
</reference>
<proteinExistence type="predicted"/>
<protein>
    <recommendedName>
        <fullName evidence="2">Indoleacetamide hydrolase</fullName>
    </recommendedName>
</protein>
<evidence type="ECO:0000259" key="4">
    <source>
        <dbReference type="Pfam" id="PF01425"/>
    </source>
</evidence>
<evidence type="ECO:0000256" key="2">
    <source>
        <dbReference type="ARBA" id="ARBA00021874"/>
    </source>
</evidence>
<evidence type="ECO:0000256" key="1">
    <source>
        <dbReference type="ARBA" id="ARBA00003871"/>
    </source>
</evidence>